<feature type="transmembrane region" description="Helical" evidence="8">
    <location>
        <begin position="67"/>
        <end position="86"/>
    </location>
</feature>
<evidence type="ECO:0000313" key="9">
    <source>
        <dbReference type="EMBL" id="OEV07926.1"/>
    </source>
</evidence>
<evidence type="ECO:0000256" key="3">
    <source>
        <dbReference type="ARBA" id="ARBA00022475"/>
    </source>
</evidence>
<proteinExistence type="inferred from homology"/>
<feature type="transmembrane region" description="Helical" evidence="8">
    <location>
        <begin position="179"/>
        <end position="198"/>
    </location>
</feature>
<dbReference type="InterPro" id="IPR003474">
    <property type="entry name" value="Glcn_transporter"/>
</dbReference>
<evidence type="ECO:0000256" key="4">
    <source>
        <dbReference type="ARBA" id="ARBA00022692"/>
    </source>
</evidence>
<evidence type="ECO:0000256" key="8">
    <source>
        <dbReference type="SAM" id="Phobius"/>
    </source>
</evidence>
<organism evidence="9 10">
    <name type="scientific">Streptomyces nanshensis</name>
    <dbReference type="NCBI Taxonomy" id="518642"/>
    <lineage>
        <taxon>Bacteria</taxon>
        <taxon>Bacillati</taxon>
        <taxon>Actinomycetota</taxon>
        <taxon>Actinomycetes</taxon>
        <taxon>Kitasatosporales</taxon>
        <taxon>Streptomycetaceae</taxon>
        <taxon>Streptomyces</taxon>
    </lineage>
</organism>
<feature type="transmembrane region" description="Helical" evidence="8">
    <location>
        <begin position="273"/>
        <end position="293"/>
    </location>
</feature>
<keyword evidence="3" id="KW-1003">Cell membrane</keyword>
<dbReference type="EMBL" id="LJGW01000455">
    <property type="protein sequence ID" value="OEV07926.1"/>
    <property type="molecule type" value="Genomic_DNA"/>
</dbReference>
<feature type="transmembrane region" description="Helical" evidence="8">
    <location>
        <begin position="348"/>
        <end position="379"/>
    </location>
</feature>
<feature type="transmembrane region" description="Helical" evidence="8">
    <location>
        <begin position="141"/>
        <end position="159"/>
    </location>
</feature>
<dbReference type="PANTHER" id="PTHR30354">
    <property type="entry name" value="GNT FAMILY GLUCONATE TRANSPORTER"/>
    <property type="match status" value="1"/>
</dbReference>
<feature type="transmembrane region" description="Helical" evidence="8">
    <location>
        <begin position="29"/>
        <end position="46"/>
    </location>
</feature>
<comment type="subcellular location">
    <subcellularLocation>
        <location evidence="1">Cell membrane</location>
        <topology evidence="1">Multi-pass membrane protein</topology>
    </subcellularLocation>
</comment>
<feature type="transmembrane region" description="Helical" evidence="8">
    <location>
        <begin position="424"/>
        <end position="449"/>
    </location>
</feature>
<dbReference type="GO" id="GO:0015128">
    <property type="term" value="F:gluconate transmembrane transporter activity"/>
    <property type="evidence" value="ECO:0007669"/>
    <property type="project" value="InterPro"/>
</dbReference>
<dbReference type="PIRSF" id="PIRSF002746">
    <property type="entry name" value="Gluconate_transporter"/>
    <property type="match status" value="1"/>
</dbReference>
<dbReference type="RefSeq" id="WP_070019968.1">
    <property type="nucleotide sequence ID" value="NZ_LJGW01000455.1"/>
</dbReference>
<dbReference type="GO" id="GO:0005886">
    <property type="term" value="C:plasma membrane"/>
    <property type="evidence" value="ECO:0007669"/>
    <property type="project" value="UniProtKB-SubCell"/>
</dbReference>
<accession>A0A1E7KVH3</accession>
<dbReference type="PANTHER" id="PTHR30354:SF22">
    <property type="entry name" value="HIGH-AFFINITY GLUCONATE TRANSPORTER"/>
    <property type="match status" value="1"/>
</dbReference>
<comment type="similarity">
    <text evidence="7">Belongs to the GntP permease family.</text>
</comment>
<keyword evidence="5 8" id="KW-1133">Transmembrane helix</keyword>
<dbReference type="Proteomes" id="UP000176005">
    <property type="component" value="Unassembled WGS sequence"/>
</dbReference>
<name>A0A1E7KVH3_9ACTN</name>
<dbReference type="PATRIC" id="fig|518642.10.peg.6289"/>
<keyword evidence="2" id="KW-0813">Transport</keyword>
<evidence type="ECO:0000256" key="2">
    <source>
        <dbReference type="ARBA" id="ARBA00022448"/>
    </source>
</evidence>
<feature type="transmembrane region" description="Helical" evidence="8">
    <location>
        <begin position="106"/>
        <end position="134"/>
    </location>
</feature>
<dbReference type="Pfam" id="PF02447">
    <property type="entry name" value="GntP_permease"/>
    <property type="match status" value="1"/>
</dbReference>
<feature type="transmembrane region" description="Helical" evidence="8">
    <location>
        <begin position="305"/>
        <end position="322"/>
    </location>
</feature>
<gene>
    <name evidence="9" type="ORF">AN218_28315</name>
</gene>
<keyword evidence="4 8" id="KW-0812">Transmembrane</keyword>
<evidence type="ECO:0000313" key="10">
    <source>
        <dbReference type="Proteomes" id="UP000176005"/>
    </source>
</evidence>
<sequence length="450" mass="46143">MSANAQHLLLAAAAIVVLVLLITKLKLHPFLALSFSALGLGFANGLRPEKVMEHFETGFGDTLGDTGVTIGLGTVLGAILLGTGGADRIADAFLGARPTKWIPTAITAAALLIGMPHLFDVSFIMLVPLVYAAAKRTGSHLLWVGLPMAAGLYVSHGLLPPHPSPTAAVSAFHASTGLTILYGLCIGIPLAAVTGPVLTKVVSRWFGPAPDLDKGPVPESAGDEGNGRPASLALSLITVLLPPVLMLIGTLGTKNLSEHSAVYPLFEACDNPILSLLAAVVFAALALGLPSGFRGRALQRMAAKGLGSIGAIVLILGAGGALKEMLSAVGVNDAIVDYTQSWTVSPLILTWAIAALLRVCLGSATVATTAAAGIAAPLLSTHAGLSPELMVLAAASGSVMLSHVNDSGFWLFKEYFQLSVGQTLRTWTLMLSVQSVLSLGGILLLSTLVG</sequence>
<dbReference type="AlphaFoldDB" id="A0A1E7KVH3"/>
<feature type="transmembrane region" description="Helical" evidence="8">
    <location>
        <begin position="7"/>
        <end position="23"/>
    </location>
</feature>
<evidence type="ECO:0000256" key="7">
    <source>
        <dbReference type="ARBA" id="ARBA00049663"/>
    </source>
</evidence>
<keyword evidence="10" id="KW-1185">Reference proteome</keyword>
<evidence type="ECO:0000256" key="5">
    <source>
        <dbReference type="ARBA" id="ARBA00022989"/>
    </source>
</evidence>
<keyword evidence="6 8" id="KW-0472">Membrane</keyword>
<evidence type="ECO:0000256" key="1">
    <source>
        <dbReference type="ARBA" id="ARBA00004651"/>
    </source>
</evidence>
<dbReference type="NCBIfam" id="TIGR00791">
    <property type="entry name" value="gntP"/>
    <property type="match status" value="1"/>
</dbReference>
<reference evidence="9 10" key="1">
    <citation type="journal article" date="2016" name="Front. Microbiol.">
        <title>Comparative Genomics Analysis of Streptomyces Species Reveals Their Adaptation to the Marine Environment and Their Diversity at the Genomic Level.</title>
        <authorList>
            <person name="Tian X."/>
            <person name="Zhang Z."/>
            <person name="Yang T."/>
            <person name="Chen M."/>
            <person name="Li J."/>
            <person name="Chen F."/>
            <person name="Yang J."/>
            <person name="Li W."/>
            <person name="Zhang B."/>
            <person name="Zhang Z."/>
            <person name="Wu J."/>
            <person name="Zhang C."/>
            <person name="Long L."/>
            <person name="Xiao J."/>
        </authorList>
    </citation>
    <scope>NUCLEOTIDE SEQUENCE [LARGE SCALE GENOMIC DNA]</scope>
    <source>
        <strain evidence="9 10">SCSIO 10429</strain>
    </source>
</reference>
<protein>
    <submittedName>
        <fullName evidence="9">Permease DsdX</fullName>
    </submittedName>
</protein>
<comment type="caution">
    <text evidence="9">The sequence shown here is derived from an EMBL/GenBank/DDBJ whole genome shotgun (WGS) entry which is preliminary data.</text>
</comment>
<feature type="transmembrane region" description="Helical" evidence="8">
    <location>
        <begin position="232"/>
        <end position="253"/>
    </location>
</feature>
<evidence type="ECO:0000256" key="6">
    <source>
        <dbReference type="ARBA" id="ARBA00023136"/>
    </source>
</evidence>